<comment type="subcellular location">
    <subcellularLocation>
        <location evidence="1">Cell membrane</location>
        <topology evidence="1">Single-pass membrane protein</topology>
    </subcellularLocation>
</comment>
<keyword evidence="10" id="KW-0282">Flagellum</keyword>
<dbReference type="InterPro" id="IPR025713">
    <property type="entry name" value="MotB-like_N_dom"/>
</dbReference>
<evidence type="ECO:0000256" key="4">
    <source>
        <dbReference type="ARBA" id="ARBA00022692"/>
    </source>
</evidence>
<keyword evidence="10" id="KW-0969">Cilium</keyword>
<dbReference type="OrthoDB" id="9815217at2"/>
<dbReference type="EMBL" id="RBZO01000002">
    <property type="protein sequence ID" value="RKQ18179.1"/>
    <property type="molecule type" value="Genomic_DNA"/>
</dbReference>
<dbReference type="Pfam" id="PF13677">
    <property type="entry name" value="MotB_plug"/>
    <property type="match status" value="1"/>
</dbReference>
<dbReference type="Gene3D" id="3.30.1330.60">
    <property type="entry name" value="OmpA-like domain"/>
    <property type="match status" value="1"/>
</dbReference>
<feature type="region of interest" description="Disordered" evidence="8">
    <location>
        <begin position="60"/>
        <end position="95"/>
    </location>
</feature>
<evidence type="ECO:0000256" key="2">
    <source>
        <dbReference type="ARBA" id="ARBA00008914"/>
    </source>
</evidence>
<dbReference type="PROSITE" id="PS51123">
    <property type="entry name" value="OMPA_2"/>
    <property type="match status" value="1"/>
</dbReference>
<keyword evidence="10" id="KW-0966">Cell projection</keyword>
<dbReference type="GO" id="GO:0005886">
    <property type="term" value="C:plasma membrane"/>
    <property type="evidence" value="ECO:0007669"/>
    <property type="project" value="UniProtKB-SubCell"/>
</dbReference>
<evidence type="ECO:0000259" key="9">
    <source>
        <dbReference type="PROSITE" id="PS51123"/>
    </source>
</evidence>
<dbReference type="NCBIfam" id="NF005831">
    <property type="entry name" value="PRK07734.1"/>
    <property type="match status" value="1"/>
</dbReference>
<feature type="domain" description="OmpA-like" evidence="9">
    <location>
        <begin position="126"/>
        <end position="248"/>
    </location>
</feature>
<dbReference type="InterPro" id="IPR006665">
    <property type="entry name" value="OmpA-like"/>
</dbReference>
<dbReference type="Pfam" id="PF00691">
    <property type="entry name" value="OmpA"/>
    <property type="match status" value="1"/>
</dbReference>
<evidence type="ECO:0000256" key="6">
    <source>
        <dbReference type="ARBA" id="ARBA00023136"/>
    </source>
</evidence>
<evidence type="ECO:0000256" key="5">
    <source>
        <dbReference type="ARBA" id="ARBA00022989"/>
    </source>
</evidence>
<name>A0A494Z6J0_9BACI</name>
<evidence type="ECO:0000313" key="10">
    <source>
        <dbReference type="EMBL" id="RKQ18179.1"/>
    </source>
</evidence>
<comment type="caution">
    <text evidence="10">The sequence shown here is derived from an EMBL/GenBank/DDBJ whole genome shotgun (WGS) entry which is preliminary data.</text>
</comment>
<keyword evidence="4" id="KW-0812">Transmembrane</keyword>
<dbReference type="InterPro" id="IPR050330">
    <property type="entry name" value="Bact_OuterMem_StrucFunc"/>
</dbReference>
<keyword evidence="5" id="KW-1133">Transmembrane helix</keyword>
<gene>
    <name evidence="10" type="primary">motB</name>
    <name evidence="10" type="ORF">D8M05_01895</name>
</gene>
<proteinExistence type="inferred from homology"/>
<comment type="similarity">
    <text evidence="2">Belongs to the MotB family.</text>
</comment>
<feature type="compositionally biased region" description="Acidic residues" evidence="8">
    <location>
        <begin position="78"/>
        <end position="88"/>
    </location>
</feature>
<keyword evidence="3" id="KW-1003">Cell membrane</keyword>
<dbReference type="CDD" id="cd07185">
    <property type="entry name" value="OmpA_C-like"/>
    <property type="match status" value="1"/>
</dbReference>
<dbReference type="AlphaFoldDB" id="A0A494Z6J0"/>
<protein>
    <submittedName>
        <fullName evidence="10">Flagellar motor protein MotB</fullName>
    </submittedName>
</protein>
<dbReference type="PANTHER" id="PTHR30329">
    <property type="entry name" value="STATOR ELEMENT OF FLAGELLAR MOTOR COMPLEX"/>
    <property type="match status" value="1"/>
</dbReference>
<evidence type="ECO:0000256" key="3">
    <source>
        <dbReference type="ARBA" id="ARBA00022475"/>
    </source>
</evidence>
<reference evidence="10 11" key="1">
    <citation type="journal article" date="2015" name="Antonie Van Leeuwenhoek">
        <title>Oceanobacillus bengalensis sp. nov., a bacterium isolated from seawater of the Bay of Bengal.</title>
        <authorList>
            <person name="Yongchang O."/>
            <person name="Xiang W."/>
            <person name="Wang G."/>
        </authorList>
    </citation>
    <scope>NUCLEOTIDE SEQUENCE [LARGE SCALE GENOMIC DNA]</scope>
    <source>
        <strain evidence="10 11">MCCC 1K00260</strain>
    </source>
</reference>
<sequence length="254" mass="28582">MSRRKKKKSNHVDESWLLPYSDMLTLLVALFIVLFASSNVDAQKFQELAQVFRSEFSSGSNGIIDDGPAPGEALPPVETDEETEENEEETSKGSVELANLQEMQEGVNQYITENELIESLETSLTNEGLLITILDNVFFDPGSAEVKEEGIETAIEVSKLLYSDPPHQVVISGHTDDVPMHNHEFSSNWELSVERGVNFMSLVLQNEKLDPTLFSVKGYGEYKPLFPNNSDENRAKNRRVEVLILPNYEINVEE</sequence>
<dbReference type="SUPFAM" id="SSF103088">
    <property type="entry name" value="OmpA-like"/>
    <property type="match status" value="1"/>
</dbReference>
<dbReference type="PANTHER" id="PTHR30329:SF21">
    <property type="entry name" value="LIPOPROTEIN YIAD-RELATED"/>
    <property type="match status" value="1"/>
</dbReference>
<evidence type="ECO:0000313" key="11">
    <source>
        <dbReference type="Proteomes" id="UP000281813"/>
    </source>
</evidence>
<keyword evidence="11" id="KW-1185">Reference proteome</keyword>
<dbReference type="InterPro" id="IPR036737">
    <property type="entry name" value="OmpA-like_sf"/>
</dbReference>
<evidence type="ECO:0000256" key="8">
    <source>
        <dbReference type="SAM" id="MobiDB-lite"/>
    </source>
</evidence>
<accession>A0A494Z6J0</accession>
<organism evidence="10 11">
    <name type="scientific">Oceanobacillus bengalensis</name>
    <dbReference type="NCBI Taxonomy" id="1435466"/>
    <lineage>
        <taxon>Bacteria</taxon>
        <taxon>Bacillati</taxon>
        <taxon>Bacillota</taxon>
        <taxon>Bacilli</taxon>
        <taxon>Bacillales</taxon>
        <taxon>Bacillaceae</taxon>
        <taxon>Oceanobacillus</taxon>
    </lineage>
</organism>
<keyword evidence="6 7" id="KW-0472">Membrane</keyword>
<evidence type="ECO:0000256" key="7">
    <source>
        <dbReference type="PROSITE-ProRule" id="PRU00473"/>
    </source>
</evidence>
<dbReference type="Proteomes" id="UP000281813">
    <property type="component" value="Unassembled WGS sequence"/>
</dbReference>
<evidence type="ECO:0000256" key="1">
    <source>
        <dbReference type="ARBA" id="ARBA00004162"/>
    </source>
</evidence>
<dbReference type="RefSeq" id="WP_121128095.1">
    <property type="nucleotide sequence ID" value="NZ_JBHUFK010000006.1"/>
</dbReference>